<evidence type="ECO:0000256" key="1">
    <source>
        <dbReference type="ARBA" id="ARBA00023015"/>
    </source>
</evidence>
<organism evidence="5 6">
    <name type="scientific">Agromyces marinus</name>
    <dbReference type="NCBI Taxonomy" id="1389020"/>
    <lineage>
        <taxon>Bacteria</taxon>
        <taxon>Bacillati</taxon>
        <taxon>Actinomycetota</taxon>
        <taxon>Actinomycetes</taxon>
        <taxon>Micrococcales</taxon>
        <taxon>Microbacteriaceae</taxon>
        <taxon>Agromyces</taxon>
    </lineage>
</organism>
<protein>
    <recommendedName>
        <fullName evidence="4">Transcriptional regulator LacI/GalR-like sensor domain-containing protein</fullName>
    </recommendedName>
</protein>
<dbReference type="PANTHER" id="PTHR30146">
    <property type="entry name" value="LACI-RELATED TRANSCRIPTIONAL REPRESSOR"/>
    <property type="match status" value="1"/>
</dbReference>
<gene>
    <name evidence="5" type="ORF">GCM10025870_15850</name>
</gene>
<dbReference type="Pfam" id="PF13377">
    <property type="entry name" value="Peripla_BP_3"/>
    <property type="match status" value="1"/>
</dbReference>
<dbReference type="PANTHER" id="PTHR30146:SF109">
    <property type="entry name" value="HTH-TYPE TRANSCRIPTIONAL REGULATOR GALS"/>
    <property type="match status" value="1"/>
</dbReference>
<evidence type="ECO:0000256" key="3">
    <source>
        <dbReference type="ARBA" id="ARBA00023163"/>
    </source>
</evidence>
<reference evidence="6" key="1">
    <citation type="journal article" date="2019" name="Int. J. Syst. Evol. Microbiol.">
        <title>The Global Catalogue of Microorganisms (GCM) 10K type strain sequencing project: providing services to taxonomists for standard genome sequencing and annotation.</title>
        <authorList>
            <consortium name="The Broad Institute Genomics Platform"/>
            <consortium name="The Broad Institute Genome Sequencing Center for Infectious Disease"/>
            <person name="Wu L."/>
            <person name="Ma J."/>
        </authorList>
    </citation>
    <scope>NUCLEOTIDE SEQUENCE [LARGE SCALE GENOMIC DNA]</scope>
    <source>
        <strain evidence="6">NBRC 109019</strain>
    </source>
</reference>
<keyword evidence="1" id="KW-0805">Transcription regulation</keyword>
<dbReference type="SUPFAM" id="SSF53822">
    <property type="entry name" value="Periplasmic binding protein-like I"/>
    <property type="match status" value="1"/>
</dbReference>
<evidence type="ECO:0000259" key="4">
    <source>
        <dbReference type="Pfam" id="PF13377"/>
    </source>
</evidence>
<feature type="domain" description="Transcriptional regulator LacI/GalR-like sensor" evidence="4">
    <location>
        <begin position="16"/>
        <end position="128"/>
    </location>
</feature>
<dbReference type="InterPro" id="IPR028082">
    <property type="entry name" value="Peripla_BP_I"/>
</dbReference>
<name>A0ABN6YF18_9MICO</name>
<dbReference type="Proteomes" id="UP001321477">
    <property type="component" value="Chromosome"/>
</dbReference>
<sequence length="129" mass="13827">MTDAALEVVDTDATTVFAGRVAGEAIRDRATADRPDAIFCANDLLALGVLQALIMLGDVRVPDDIALIGYDDIDFAQSAVVPLSSIRQPAALIGSTAVDLLLREASRDEGFRPEQVQFQPELVVRDSSR</sequence>
<evidence type="ECO:0000313" key="6">
    <source>
        <dbReference type="Proteomes" id="UP001321477"/>
    </source>
</evidence>
<keyword evidence="6" id="KW-1185">Reference proteome</keyword>
<keyword evidence="2" id="KW-0238">DNA-binding</keyword>
<accession>A0ABN6YF18</accession>
<dbReference type="EMBL" id="AP027734">
    <property type="protein sequence ID" value="BDZ54512.1"/>
    <property type="molecule type" value="Genomic_DNA"/>
</dbReference>
<dbReference type="Gene3D" id="3.40.50.2300">
    <property type="match status" value="1"/>
</dbReference>
<evidence type="ECO:0000313" key="5">
    <source>
        <dbReference type="EMBL" id="BDZ54512.1"/>
    </source>
</evidence>
<dbReference type="InterPro" id="IPR046335">
    <property type="entry name" value="LacI/GalR-like_sensor"/>
</dbReference>
<evidence type="ECO:0000256" key="2">
    <source>
        <dbReference type="ARBA" id="ARBA00023125"/>
    </source>
</evidence>
<keyword evidence="3" id="KW-0804">Transcription</keyword>
<proteinExistence type="predicted"/>